<dbReference type="Proteomes" id="UP000198280">
    <property type="component" value="Unassembled WGS sequence"/>
</dbReference>
<keyword evidence="2" id="KW-0472">Membrane</keyword>
<evidence type="ECO:0000256" key="2">
    <source>
        <dbReference type="SAM" id="Phobius"/>
    </source>
</evidence>
<proteinExistence type="predicted"/>
<keyword evidence="4" id="KW-1185">Reference proteome</keyword>
<dbReference type="AlphaFoldDB" id="A0A239F8R6"/>
<evidence type="ECO:0000313" key="3">
    <source>
        <dbReference type="EMBL" id="SNS53187.1"/>
    </source>
</evidence>
<accession>A0A239F8R6</accession>
<protein>
    <submittedName>
        <fullName evidence="3">Uncharacterized protein</fullName>
    </submittedName>
</protein>
<sequence>MRDSGDTTGYGPADGDTEFEARLRELLEEQTDGLRTSEAPYATILRQGRTSRRRRVFAAGAGLAALVAVPGTAVAMHYQPGVGGQAALPAHDARPSVTASATQVQPSAPVRTSASPSGPAGPVTPGQLADGITMERAGEVLERCLAYSGQHQPKASAFASEYGKAEDYRVILALNATGDENSPGDGIRVVAVGTVDGAPARLICTDKDGKAGGINSSVGADGAPGRGPVVPDDNAYRLYKQDTATGPGLPYRFPFRWGSVGTVEPGVAKVTVSWGGVTQQAALDHGYFAATGVLAAAEDSLPHIKGYDAAGKLVYDSTQDKAYE</sequence>
<feature type="compositionally biased region" description="Polar residues" evidence="1">
    <location>
        <begin position="97"/>
        <end position="116"/>
    </location>
</feature>
<organism evidence="3 4">
    <name type="scientific">Actinacidiphila glaucinigra</name>
    <dbReference type="NCBI Taxonomy" id="235986"/>
    <lineage>
        <taxon>Bacteria</taxon>
        <taxon>Bacillati</taxon>
        <taxon>Actinomycetota</taxon>
        <taxon>Actinomycetes</taxon>
        <taxon>Kitasatosporales</taxon>
        <taxon>Streptomycetaceae</taxon>
        <taxon>Actinacidiphila</taxon>
    </lineage>
</organism>
<keyword evidence="2" id="KW-1133">Transmembrane helix</keyword>
<evidence type="ECO:0000256" key="1">
    <source>
        <dbReference type="SAM" id="MobiDB-lite"/>
    </source>
</evidence>
<evidence type="ECO:0000313" key="4">
    <source>
        <dbReference type="Proteomes" id="UP000198280"/>
    </source>
</evidence>
<feature type="region of interest" description="Disordered" evidence="1">
    <location>
        <begin position="86"/>
        <end position="129"/>
    </location>
</feature>
<gene>
    <name evidence="3" type="ORF">SAMN05216252_106372</name>
</gene>
<dbReference type="EMBL" id="FZOF01000006">
    <property type="protein sequence ID" value="SNS53187.1"/>
    <property type="molecule type" value="Genomic_DNA"/>
</dbReference>
<reference evidence="3 4" key="1">
    <citation type="submission" date="2017-06" db="EMBL/GenBank/DDBJ databases">
        <authorList>
            <person name="Kim H.J."/>
            <person name="Triplett B.A."/>
        </authorList>
    </citation>
    <scope>NUCLEOTIDE SEQUENCE [LARGE SCALE GENOMIC DNA]</scope>
    <source>
        <strain evidence="3 4">CGMCC 4.1858</strain>
    </source>
</reference>
<dbReference type="OrthoDB" id="4328110at2"/>
<name>A0A239F8R6_9ACTN</name>
<feature type="transmembrane region" description="Helical" evidence="2">
    <location>
        <begin position="56"/>
        <end position="78"/>
    </location>
</feature>
<keyword evidence="2" id="KW-0812">Transmembrane</keyword>
<dbReference type="RefSeq" id="WP_089224326.1">
    <property type="nucleotide sequence ID" value="NZ_FZOF01000006.1"/>
</dbReference>